<dbReference type="Gene3D" id="1.20.1050.10">
    <property type="match status" value="1"/>
</dbReference>
<dbReference type="STRING" id="43265.A0A545VKH3"/>
<dbReference type="InterPro" id="IPR010987">
    <property type="entry name" value="Glutathione-S-Trfase_C-like"/>
</dbReference>
<keyword evidence="3" id="KW-1185">Reference proteome</keyword>
<dbReference type="EMBL" id="SPUK01000024">
    <property type="protein sequence ID" value="TQV90649.1"/>
    <property type="molecule type" value="Genomic_DNA"/>
</dbReference>
<dbReference type="AlphaFoldDB" id="A0A545VKH3"/>
<accession>A0A545VKH3</accession>
<comment type="caution">
    <text evidence="2">The sequence shown here is derived from an EMBL/GenBank/DDBJ whole genome shotgun (WGS) entry which is preliminary data.</text>
</comment>
<feature type="domain" description="GST C-terminal" evidence="1">
    <location>
        <begin position="88"/>
        <end position="249"/>
    </location>
</feature>
<dbReference type="InterPro" id="IPR036282">
    <property type="entry name" value="Glutathione-S-Trfase_C_sf"/>
</dbReference>
<dbReference type="Pfam" id="PF25907">
    <property type="entry name" value="DUF7962"/>
    <property type="match status" value="1"/>
</dbReference>
<keyword evidence="2" id="KW-0808">Transferase</keyword>
<dbReference type="Pfam" id="PF13417">
    <property type="entry name" value="GST_N_3"/>
    <property type="match status" value="1"/>
</dbReference>
<dbReference type="Proteomes" id="UP000315783">
    <property type="component" value="Unassembled WGS sequence"/>
</dbReference>
<dbReference type="SUPFAM" id="SSF52833">
    <property type="entry name" value="Thioredoxin-like"/>
    <property type="match status" value="1"/>
</dbReference>
<dbReference type="SUPFAM" id="SSF47616">
    <property type="entry name" value="GST C-terminal domain-like"/>
    <property type="match status" value="1"/>
</dbReference>
<proteinExistence type="predicted"/>
<evidence type="ECO:0000313" key="2">
    <source>
        <dbReference type="EMBL" id="TQV90649.1"/>
    </source>
</evidence>
<organism evidence="2 3">
    <name type="scientific">Cordyceps javanica</name>
    <dbReference type="NCBI Taxonomy" id="43265"/>
    <lineage>
        <taxon>Eukaryota</taxon>
        <taxon>Fungi</taxon>
        <taxon>Dikarya</taxon>
        <taxon>Ascomycota</taxon>
        <taxon>Pezizomycotina</taxon>
        <taxon>Sordariomycetes</taxon>
        <taxon>Hypocreomycetidae</taxon>
        <taxon>Hypocreales</taxon>
        <taxon>Cordycipitaceae</taxon>
        <taxon>Cordyceps</taxon>
    </lineage>
</organism>
<sequence>MAAPITVYHYPFSPYGRRITWYLALRGIPYSECEQPAWMPRPDLKMIGVEYRRIPVVAIGRDIYLDTRLQLPKLESLDVPQARLGGTTPEQRAFERLLSAYVNDRGMFGATALLLPEDLPMMNDPNFLKDRDDFFASPNYKWDAQSRKEQRPASLRKLADMFILLEGTLLADSRTWILDTPQPSLADIEAVWLLNFILEIPGTLPEAQFSAKTYPQVFAWIDRFRAALDKAKAKNSPRSLSGAQAAAEITRAAWNEATGAVDTHDFEVAALGLAKGDMVTVGPTDFGSSCRDAGALVSVSSQEVVIEAEAGQSTVRIHAPRQQFSIEKP</sequence>
<dbReference type="GO" id="GO:0016740">
    <property type="term" value="F:transferase activity"/>
    <property type="evidence" value="ECO:0007669"/>
    <property type="project" value="UniProtKB-KW"/>
</dbReference>
<name>A0A545VKH3_9HYPO</name>
<evidence type="ECO:0000313" key="3">
    <source>
        <dbReference type="Proteomes" id="UP000315783"/>
    </source>
</evidence>
<dbReference type="InterPro" id="IPR004045">
    <property type="entry name" value="Glutathione_S-Trfase_N"/>
</dbReference>
<evidence type="ECO:0000259" key="1">
    <source>
        <dbReference type="PROSITE" id="PS50405"/>
    </source>
</evidence>
<reference evidence="2 3" key="1">
    <citation type="journal article" date="2019" name="Appl. Microbiol. Biotechnol.">
        <title>Genome sequence of Isaria javanica and comparative genome analysis insights into family S53 peptidase evolution in fungal entomopathogens.</title>
        <authorList>
            <person name="Lin R."/>
            <person name="Zhang X."/>
            <person name="Xin B."/>
            <person name="Zou M."/>
            <person name="Gao Y."/>
            <person name="Qin F."/>
            <person name="Hu Q."/>
            <person name="Xie B."/>
            <person name="Cheng X."/>
        </authorList>
    </citation>
    <scope>NUCLEOTIDE SEQUENCE [LARGE SCALE GENOMIC DNA]</scope>
    <source>
        <strain evidence="2 3">IJ1G</strain>
    </source>
</reference>
<protein>
    <submittedName>
        <fullName evidence="2">Glutathione S-transferase</fullName>
    </submittedName>
</protein>
<gene>
    <name evidence="2" type="ORF">IF1G_10601</name>
</gene>
<dbReference type="OrthoDB" id="202840at2759"/>
<dbReference type="PROSITE" id="PS50405">
    <property type="entry name" value="GST_CTER"/>
    <property type="match status" value="1"/>
</dbReference>
<dbReference type="Gene3D" id="3.40.30.110">
    <property type="match status" value="2"/>
</dbReference>
<dbReference type="InterPro" id="IPR036249">
    <property type="entry name" value="Thioredoxin-like_sf"/>
</dbReference>
<dbReference type="InterPro" id="IPR058268">
    <property type="entry name" value="DUF7962"/>
</dbReference>
<dbReference type="CDD" id="cd00570">
    <property type="entry name" value="GST_N_family"/>
    <property type="match status" value="1"/>
</dbReference>